<evidence type="ECO:0000313" key="3">
    <source>
        <dbReference type="Proteomes" id="UP000254889"/>
    </source>
</evidence>
<dbReference type="SUPFAM" id="SSF47413">
    <property type="entry name" value="lambda repressor-like DNA-binding domains"/>
    <property type="match status" value="1"/>
</dbReference>
<gene>
    <name evidence="2" type="ORF">DW352_11660</name>
</gene>
<sequence>MAFRYDEIGNRLKAYRLGSGLSADEIAHKLGISRTALYRFEKGELAKIETLERLADLLGVSIPSLLGVGIEYIPSAVTYFERMRQIEETAEHLMVLSGPISFLLASDNFEATLEEVLTENVTKNVVNRERALADIPKIMQILRERKAMYRRRRPNIVNLMSAMEIERFLHHGLIGRSGLPEDVVAQRKALARAEIEHFANLLEEPPIGVQIGIVTDTLPHSGFQLFRQPDRKILVLSPFRLGGEPNVRVGVAMITSAPDALSFHEAAIDEMWGRALKGQAAANLVRHLLANKGRPLDEEDYAEFRQQAKKGPRGKPALM</sequence>
<dbReference type="RefSeq" id="WP_115691413.1">
    <property type="nucleotide sequence ID" value="NZ_CP031417.1"/>
</dbReference>
<name>A0A345ZW15_9HYPH</name>
<dbReference type="Gene3D" id="1.10.260.40">
    <property type="entry name" value="lambda repressor-like DNA-binding domains"/>
    <property type="match status" value="1"/>
</dbReference>
<evidence type="ECO:0000259" key="1">
    <source>
        <dbReference type="PROSITE" id="PS50943"/>
    </source>
</evidence>
<dbReference type="SMART" id="SM00530">
    <property type="entry name" value="HTH_XRE"/>
    <property type="match status" value="1"/>
</dbReference>
<dbReference type="EMBL" id="CP031417">
    <property type="protein sequence ID" value="AXK81112.1"/>
    <property type="molecule type" value="Genomic_DNA"/>
</dbReference>
<protein>
    <submittedName>
        <fullName evidence="2">XRE family transcriptional regulator</fullName>
    </submittedName>
</protein>
<accession>A0A345ZW15</accession>
<dbReference type="GO" id="GO:0003677">
    <property type="term" value="F:DNA binding"/>
    <property type="evidence" value="ECO:0007669"/>
    <property type="project" value="InterPro"/>
</dbReference>
<dbReference type="InterPro" id="IPR010982">
    <property type="entry name" value="Lambda_DNA-bd_dom_sf"/>
</dbReference>
<dbReference type="KEGG" id="ptaw:DW352_11660"/>
<proteinExistence type="predicted"/>
<dbReference type="AlphaFoldDB" id="A0A345ZW15"/>
<evidence type="ECO:0000313" key="2">
    <source>
        <dbReference type="EMBL" id="AXK81112.1"/>
    </source>
</evidence>
<dbReference type="Pfam" id="PF13560">
    <property type="entry name" value="HTH_31"/>
    <property type="match status" value="1"/>
</dbReference>
<dbReference type="OrthoDB" id="5446846at2"/>
<feature type="domain" description="HTH cro/C1-type" evidence="1">
    <location>
        <begin position="12"/>
        <end position="65"/>
    </location>
</feature>
<reference evidence="2 3" key="1">
    <citation type="submission" date="2018-07" db="EMBL/GenBank/DDBJ databases">
        <authorList>
            <person name="Quirk P.G."/>
            <person name="Krulwich T.A."/>
        </authorList>
    </citation>
    <scope>NUCLEOTIDE SEQUENCE [LARGE SCALE GENOMIC DNA]</scope>
    <source>
        <strain evidence="2 3">CC-BB4</strain>
    </source>
</reference>
<organism evidence="2 3">
    <name type="scientific">Pseudolabrys taiwanensis</name>
    <dbReference type="NCBI Taxonomy" id="331696"/>
    <lineage>
        <taxon>Bacteria</taxon>
        <taxon>Pseudomonadati</taxon>
        <taxon>Pseudomonadota</taxon>
        <taxon>Alphaproteobacteria</taxon>
        <taxon>Hyphomicrobiales</taxon>
        <taxon>Xanthobacteraceae</taxon>
        <taxon>Pseudolabrys</taxon>
    </lineage>
</organism>
<dbReference type="PROSITE" id="PS50943">
    <property type="entry name" value="HTH_CROC1"/>
    <property type="match status" value="1"/>
</dbReference>
<keyword evidence="3" id="KW-1185">Reference proteome</keyword>
<dbReference type="CDD" id="cd00093">
    <property type="entry name" value="HTH_XRE"/>
    <property type="match status" value="1"/>
</dbReference>
<dbReference type="InterPro" id="IPR001387">
    <property type="entry name" value="Cro/C1-type_HTH"/>
</dbReference>
<dbReference type="Proteomes" id="UP000254889">
    <property type="component" value="Chromosome"/>
</dbReference>